<keyword evidence="5 7" id="KW-1133">Transmembrane helix</keyword>
<keyword evidence="2 7" id="KW-1003">Cell membrane</keyword>
<comment type="pathway">
    <text evidence="7">Protein modification; lipoprotein biosynthesis (diacylglyceryl transfer).</text>
</comment>
<dbReference type="GO" id="GO:0016757">
    <property type="term" value="F:glycosyltransferase activity"/>
    <property type="evidence" value="ECO:0007669"/>
    <property type="project" value="UniProtKB-KW"/>
</dbReference>
<gene>
    <name evidence="7" type="primary">lgt</name>
    <name evidence="8" type="ORF">OCV61_03985</name>
</gene>
<evidence type="ECO:0000256" key="3">
    <source>
        <dbReference type="ARBA" id="ARBA00022679"/>
    </source>
</evidence>
<dbReference type="EC" id="2.5.1.145" evidence="7"/>
<evidence type="ECO:0000256" key="5">
    <source>
        <dbReference type="ARBA" id="ARBA00022989"/>
    </source>
</evidence>
<feature type="binding site" evidence="7">
    <location>
        <position position="130"/>
    </location>
    <ligand>
        <name>a 1,2-diacyl-sn-glycero-3-phospho-(1'-sn-glycerol)</name>
        <dbReference type="ChEBI" id="CHEBI:64716"/>
    </ligand>
</feature>
<evidence type="ECO:0000256" key="2">
    <source>
        <dbReference type="ARBA" id="ARBA00022475"/>
    </source>
</evidence>
<protein>
    <recommendedName>
        <fullName evidence="7">Phosphatidylglycerol--prolipoprotein diacylglyceryl transferase</fullName>
        <ecNumber evidence="7">2.5.1.145</ecNumber>
    </recommendedName>
</protein>
<proteinExistence type="inferred from homology"/>
<evidence type="ECO:0000313" key="9">
    <source>
        <dbReference type="Proteomes" id="UP001652409"/>
    </source>
</evidence>
<feature type="transmembrane region" description="Helical" evidence="7">
    <location>
        <begin position="230"/>
        <end position="248"/>
    </location>
</feature>
<name>A0ABT2TQT9_9FIRM</name>
<reference evidence="8 9" key="1">
    <citation type="journal article" date="2021" name="ISME Commun">
        <title>Automated analysis of genomic sequences facilitates high-throughput and comprehensive description of bacteria.</title>
        <authorList>
            <person name="Hitch T.C.A."/>
        </authorList>
    </citation>
    <scope>NUCLEOTIDE SEQUENCE [LARGE SCALE GENOMIC DNA]</scope>
    <source>
        <strain evidence="8 9">Sanger_23</strain>
    </source>
</reference>
<dbReference type="HAMAP" id="MF_01147">
    <property type="entry name" value="Lgt"/>
    <property type="match status" value="1"/>
</dbReference>
<comment type="catalytic activity">
    <reaction evidence="7">
        <text>L-cysteinyl-[prolipoprotein] + a 1,2-diacyl-sn-glycero-3-phospho-(1'-sn-glycerol) = an S-1,2-diacyl-sn-glyceryl-L-cysteinyl-[prolipoprotein] + sn-glycerol 1-phosphate + H(+)</text>
        <dbReference type="Rhea" id="RHEA:56712"/>
        <dbReference type="Rhea" id="RHEA-COMP:14679"/>
        <dbReference type="Rhea" id="RHEA-COMP:14680"/>
        <dbReference type="ChEBI" id="CHEBI:15378"/>
        <dbReference type="ChEBI" id="CHEBI:29950"/>
        <dbReference type="ChEBI" id="CHEBI:57685"/>
        <dbReference type="ChEBI" id="CHEBI:64716"/>
        <dbReference type="ChEBI" id="CHEBI:140658"/>
        <dbReference type="EC" id="2.5.1.145"/>
    </reaction>
</comment>
<evidence type="ECO:0000313" key="8">
    <source>
        <dbReference type="EMBL" id="MCU6764569.1"/>
    </source>
</evidence>
<dbReference type="NCBIfam" id="NF000778">
    <property type="entry name" value="PRK00052.3-4"/>
    <property type="match status" value="1"/>
</dbReference>
<comment type="caution">
    <text evidence="8">The sequence shown here is derived from an EMBL/GenBank/DDBJ whole genome shotgun (WGS) entry which is preliminary data.</text>
</comment>
<keyword evidence="9" id="KW-1185">Reference proteome</keyword>
<keyword evidence="8" id="KW-0328">Glycosyltransferase</keyword>
<dbReference type="NCBIfam" id="TIGR00544">
    <property type="entry name" value="lgt"/>
    <property type="match status" value="1"/>
</dbReference>
<evidence type="ECO:0000256" key="4">
    <source>
        <dbReference type="ARBA" id="ARBA00022692"/>
    </source>
</evidence>
<dbReference type="RefSeq" id="WP_158420756.1">
    <property type="nucleotide sequence ID" value="NZ_JAOQJL010000005.1"/>
</dbReference>
<evidence type="ECO:0000256" key="7">
    <source>
        <dbReference type="HAMAP-Rule" id="MF_01147"/>
    </source>
</evidence>
<evidence type="ECO:0000256" key="6">
    <source>
        <dbReference type="ARBA" id="ARBA00023136"/>
    </source>
</evidence>
<feature type="transmembrane region" description="Helical" evidence="7">
    <location>
        <begin position="45"/>
        <end position="66"/>
    </location>
</feature>
<keyword evidence="6 7" id="KW-0472">Membrane</keyword>
<feature type="transmembrane region" description="Helical" evidence="7">
    <location>
        <begin position="86"/>
        <end position="104"/>
    </location>
</feature>
<keyword evidence="4 7" id="KW-0812">Transmembrane</keyword>
<dbReference type="InterPro" id="IPR001640">
    <property type="entry name" value="Lgt"/>
</dbReference>
<sequence length="257" mass="28796">MKNELLTIGPFTVYGYGLMIAIGILVAYLTGEYRAKKKKMDYNQVFYIVLWCVAGGFVGAKILYWLTEWRMILKDPGFLLDSLTDGFVVLGGIMGGILTAYIYCHIKKMDFLRYFDLLIPSVALAQGFGRLGCLLAGCCYGKETASHFAITFTNSDFAPNYVPLVPTQIYASVLDFAHYFVLILAAKHLKEKGQVAGLYLILYSVGRFILEFYRGDLERGNVGILSTSQFISIFTFCAGLLLFLYGAVRKKTVDMRI</sequence>
<dbReference type="PANTHER" id="PTHR30589:SF0">
    <property type="entry name" value="PHOSPHATIDYLGLYCEROL--PROLIPOPROTEIN DIACYLGLYCERYL TRANSFERASE"/>
    <property type="match status" value="1"/>
</dbReference>
<organism evidence="8 9">
    <name type="scientific">Blautia ammoniilytica</name>
    <dbReference type="NCBI Taxonomy" id="2981782"/>
    <lineage>
        <taxon>Bacteria</taxon>
        <taxon>Bacillati</taxon>
        <taxon>Bacillota</taxon>
        <taxon>Clostridia</taxon>
        <taxon>Lachnospirales</taxon>
        <taxon>Lachnospiraceae</taxon>
        <taxon>Blautia</taxon>
    </lineage>
</organism>
<dbReference type="Pfam" id="PF01790">
    <property type="entry name" value="LGT"/>
    <property type="match status" value="1"/>
</dbReference>
<dbReference type="Proteomes" id="UP001652409">
    <property type="component" value="Unassembled WGS sequence"/>
</dbReference>
<feature type="transmembrane region" description="Helical" evidence="7">
    <location>
        <begin position="111"/>
        <end position="128"/>
    </location>
</feature>
<feature type="transmembrane region" description="Helical" evidence="7">
    <location>
        <begin position="13"/>
        <end position="33"/>
    </location>
</feature>
<feature type="transmembrane region" description="Helical" evidence="7">
    <location>
        <begin position="193"/>
        <end position="210"/>
    </location>
</feature>
<dbReference type="EMBL" id="JAOQJL010000005">
    <property type="protein sequence ID" value="MCU6764569.1"/>
    <property type="molecule type" value="Genomic_DNA"/>
</dbReference>
<feature type="transmembrane region" description="Helical" evidence="7">
    <location>
        <begin position="169"/>
        <end position="186"/>
    </location>
</feature>
<accession>A0ABT2TQT9</accession>
<keyword evidence="3 7" id="KW-0808">Transferase</keyword>
<comment type="subcellular location">
    <subcellularLocation>
        <location evidence="7">Cell membrane</location>
        <topology evidence="7">Multi-pass membrane protein</topology>
    </subcellularLocation>
</comment>
<comment type="similarity">
    <text evidence="1 7">Belongs to the Lgt family.</text>
</comment>
<comment type="function">
    <text evidence="7">Catalyzes the transfer of the diacylglyceryl group from phosphatidylglycerol to the sulfhydryl group of the N-terminal cysteine of a prolipoprotein, the first step in the formation of mature lipoproteins.</text>
</comment>
<evidence type="ECO:0000256" key="1">
    <source>
        <dbReference type="ARBA" id="ARBA00007150"/>
    </source>
</evidence>
<dbReference type="PANTHER" id="PTHR30589">
    <property type="entry name" value="PROLIPOPROTEIN DIACYLGLYCERYL TRANSFERASE"/>
    <property type="match status" value="1"/>
</dbReference>